<keyword evidence="1" id="KW-0472">Membrane</keyword>
<sequence length="244" mass="24934">MLKLIGNEWLKLRTTRGFVILLVIQLVLITAGAAGPLSNMPLDQAATAIGAVAHVGLTSLIALVLGIVAVAGEYRHKTITDTYLGSPRRGRVVAAKLTLTTLAGFGLGAAGAAVSLAVTYVWLTAAGHSMPWSDAELWRTAAGGAVWNAAFAAIGVGIGALVRNLAVAVAGSLAWLTLVEGVVGQLVGRDVTRYLPFSAGTAVGRLPASIADGLPQWGAAALLAGYAVLFAAAAIRFTTRRDVA</sequence>
<feature type="transmembrane region" description="Helical" evidence="1">
    <location>
        <begin position="165"/>
        <end position="187"/>
    </location>
</feature>
<feature type="transmembrane region" description="Helical" evidence="1">
    <location>
        <begin position="137"/>
        <end position="158"/>
    </location>
</feature>
<dbReference type="EMBL" id="BONF01000025">
    <property type="protein sequence ID" value="GIF82931.1"/>
    <property type="molecule type" value="Genomic_DNA"/>
</dbReference>
<evidence type="ECO:0000313" key="2">
    <source>
        <dbReference type="EMBL" id="GIF82931.1"/>
    </source>
</evidence>
<feature type="transmembrane region" description="Helical" evidence="1">
    <location>
        <begin position="93"/>
        <end position="125"/>
    </location>
</feature>
<keyword evidence="1" id="KW-1133">Transmembrane helix</keyword>
<accession>A0A8J3NKQ4</accession>
<dbReference type="PANTHER" id="PTHR37305:SF1">
    <property type="entry name" value="MEMBRANE PROTEIN"/>
    <property type="match status" value="1"/>
</dbReference>
<organism evidence="2 3">
    <name type="scientific">Catellatospora bangladeshensis</name>
    <dbReference type="NCBI Taxonomy" id="310355"/>
    <lineage>
        <taxon>Bacteria</taxon>
        <taxon>Bacillati</taxon>
        <taxon>Actinomycetota</taxon>
        <taxon>Actinomycetes</taxon>
        <taxon>Micromonosporales</taxon>
        <taxon>Micromonosporaceae</taxon>
        <taxon>Catellatospora</taxon>
    </lineage>
</organism>
<evidence type="ECO:0000313" key="3">
    <source>
        <dbReference type="Proteomes" id="UP000601223"/>
    </source>
</evidence>
<reference evidence="2 3" key="1">
    <citation type="submission" date="2021-01" db="EMBL/GenBank/DDBJ databases">
        <title>Whole genome shotgun sequence of Catellatospora bangladeshensis NBRC 107357.</title>
        <authorList>
            <person name="Komaki H."/>
            <person name="Tamura T."/>
        </authorList>
    </citation>
    <scope>NUCLEOTIDE SEQUENCE [LARGE SCALE GENOMIC DNA]</scope>
    <source>
        <strain evidence="2 3">NBRC 107357</strain>
    </source>
</reference>
<feature type="transmembrane region" description="Helical" evidence="1">
    <location>
        <begin position="49"/>
        <end position="72"/>
    </location>
</feature>
<comment type="caution">
    <text evidence="2">The sequence shown here is derived from an EMBL/GenBank/DDBJ whole genome shotgun (WGS) entry which is preliminary data.</text>
</comment>
<dbReference type="RefSeq" id="WP_203748923.1">
    <property type="nucleotide sequence ID" value="NZ_BONF01000025.1"/>
</dbReference>
<keyword evidence="1" id="KW-0812">Transmembrane</keyword>
<proteinExistence type="predicted"/>
<evidence type="ECO:0000256" key="1">
    <source>
        <dbReference type="SAM" id="Phobius"/>
    </source>
</evidence>
<keyword evidence="3" id="KW-1185">Reference proteome</keyword>
<name>A0A8J3NKQ4_9ACTN</name>
<gene>
    <name evidence="2" type="ORF">Cba03nite_42800</name>
</gene>
<feature type="transmembrane region" description="Helical" evidence="1">
    <location>
        <begin position="217"/>
        <end position="238"/>
    </location>
</feature>
<protein>
    <submittedName>
        <fullName evidence="2">ABC transporter permease</fullName>
    </submittedName>
</protein>
<dbReference type="AlphaFoldDB" id="A0A8J3NKQ4"/>
<dbReference type="Proteomes" id="UP000601223">
    <property type="component" value="Unassembled WGS sequence"/>
</dbReference>
<dbReference type="PANTHER" id="PTHR37305">
    <property type="entry name" value="INTEGRAL MEMBRANE PROTEIN-RELATED"/>
    <property type="match status" value="1"/>
</dbReference>